<proteinExistence type="predicted"/>
<dbReference type="CDD" id="cd03398">
    <property type="entry name" value="PAP2_haloperoxidase"/>
    <property type="match status" value="1"/>
</dbReference>
<dbReference type="InterPro" id="IPR016119">
    <property type="entry name" value="Br/Cl_peroxidase_C"/>
</dbReference>
<dbReference type="AlphaFoldDB" id="A0A6C0IDG1"/>
<reference evidence="1" key="1">
    <citation type="journal article" date="2020" name="Nature">
        <title>Giant virus diversity and host interactions through global metagenomics.</title>
        <authorList>
            <person name="Schulz F."/>
            <person name="Roux S."/>
            <person name="Paez-Espino D."/>
            <person name="Jungbluth S."/>
            <person name="Walsh D.A."/>
            <person name="Denef V.J."/>
            <person name="McMahon K.D."/>
            <person name="Konstantinidis K.T."/>
            <person name="Eloe-Fadrosh E.A."/>
            <person name="Kyrpides N.C."/>
            <person name="Woyke T."/>
        </authorList>
    </citation>
    <scope>NUCLEOTIDE SEQUENCE</scope>
    <source>
        <strain evidence="1">GVMAG-M-3300023184-71</strain>
    </source>
</reference>
<dbReference type="Gene3D" id="1.10.606.10">
    <property type="entry name" value="Vanadium-containing Chloroperoxidase, domain 2"/>
    <property type="match status" value="1"/>
</dbReference>
<dbReference type="PANTHER" id="PTHR34599">
    <property type="entry name" value="PEROXIDASE-RELATED"/>
    <property type="match status" value="1"/>
</dbReference>
<dbReference type="InterPro" id="IPR052559">
    <property type="entry name" value="V-haloperoxidase"/>
</dbReference>
<dbReference type="SUPFAM" id="SSF48317">
    <property type="entry name" value="Acid phosphatase/Vanadium-dependent haloperoxidase"/>
    <property type="match status" value="1"/>
</dbReference>
<name>A0A6C0IDG1_9ZZZZ</name>
<protein>
    <submittedName>
        <fullName evidence="1">Uncharacterized protein</fullName>
    </submittedName>
</protein>
<organism evidence="1">
    <name type="scientific">viral metagenome</name>
    <dbReference type="NCBI Taxonomy" id="1070528"/>
    <lineage>
        <taxon>unclassified sequences</taxon>
        <taxon>metagenomes</taxon>
        <taxon>organismal metagenomes</taxon>
    </lineage>
</organism>
<dbReference type="InterPro" id="IPR036938">
    <property type="entry name" value="PAP2/HPO_sf"/>
</dbReference>
<accession>A0A6C0IDG1</accession>
<dbReference type="PANTHER" id="PTHR34599:SF2">
    <property type="entry name" value="TRAF-TYPE DOMAIN-CONTAINING PROTEIN"/>
    <property type="match status" value="1"/>
</dbReference>
<dbReference type="EMBL" id="MN740159">
    <property type="protein sequence ID" value="QHT90809.1"/>
    <property type="molecule type" value="Genomic_DNA"/>
</dbReference>
<evidence type="ECO:0000313" key="1">
    <source>
        <dbReference type="EMBL" id="QHT90809.1"/>
    </source>
</evidence>
<sequence>MLSPQSTNPAAGCQLNNLVFQYLTAVETTPGMNPPQASRLYFLLGSLMWNSYASLDKTFSFVDGFTTPTQYLSSTTSESDRWNAFYKRLVLCLQELQQQEVPSMPVPPLPTGYPPVNPQFRASVKAYLAQRWNDGHLHTSQGFTYPNEGHYIRVGGPLQNLNEELPDPTTWCPLSVLQPDGTWKNQKYVAPLFYKVKNWFSQDEWTKLYDIAETNHPSPQVWEQQIHNTETLCSTVNVQEKVIAEIWAGTDPKKATPPTKWMIFMCILLAAKEYPTKESVALIGGLSFTLFHAGITAWAVKTKYLQPRPIQVMRQEYYNKPLVNPITGEEVNGGEWLPYQSSQLWTPGFPDYVSGHSVFSMGCAVFLQMLTGSDKIPLDGVMIDTEYLRLWGHIFDECTEPFMINQVPMPPGCSVVNPEKDPNCPVYVGWTSWNAMANEVGMSRIWGFIHWENSNMGGLALGSQVGQDMMGRFDWAKMKLRF</sequence>
<dbReference type="GO" id="GO:0004601">
    <property type="term" value="F:peroxidase activity"/>
    <property type="evidence" value="ECO:0007669"/>
    <property type="project" value="InterPro"/>
</dbReference>